<accession>A0AAV4QAX3</accession>
<feature type="domain" description="PDZ" evidence="1">
    <location>
        <begin position="88"/>
        <end position="168"/>
    </location>
</feature>
<evidence type="ECO:0000259" key="1">
    <source>
        <dbReference type="PROSITE" id="PS50106"/>
    </source>
</evidence>
<evidence type="ECO:0000313" key="2">
    <source>
        <dbReference type="EMBL" id="GIY06570.1"/>
    </source>
</evidence>
<dbReference type="AlphaFoldDB" id="A0AAV4QAX3"/>
<gene>
    <name evidence="2" type="primary">Patj</name>
    <name evidence="2" type="ORF">CDAR_180491</name>
</gene>
<dbReference type="InterPro" id="IPR036034">
    <property type="entry name" value="PDZ_sf"/>
</dbReference>
<organism evidence="2 3">
    <name type="scientific">Caerostris darwini</name>
    <dbReference type="NCBI Taxonomy" id="1538125"/>
    <lineage>
        <taxon>Eukaryota</taxon>
        <taxon>Metazoa</taxon>
        <taxon>Ecdysozoa</taxon>
        <taxon>Arthropoda</taxon>
        <taxon>Chelicerata</taxon>
        <taxon>Arachnida</taxon>
        <taxon>Araneae</taxon>
        <taxon>Araneomorphae</taxon>
        <taxon>Entelegynae</taxon>
        <taxon>Araneoidea</taxon>
        <taxon>Araneidae</taxon>
        <taxon>Caerostris</taxon>
    </lineage>
</organism>
<dbReference type="PROSITE" id="PS50106">
    <property type="entry name" value="PDZ"/>
    <property type="match status" value="1"/>
</dbReference>
<dbReference type="Pfam" id="PF00595">
    <property type="entry name" value="PDZ"/>
    <property type="match status" value="1"/>
</dbReference>
<dbReference type="PANTHER" id="PTHR19964">
    <property type="entry name" value="MULTIPLE PDZ DOMAIN PROTEIN"/>
    <property type="match status" value="1"/>
</dbReference>
<name>A0AAV4QAX3_9ARAC</name>
<dbReference type="SMART" id="SM00228">
    <property type="entry name" value="PDZ"/>
    <property type="match status" value="1"/>
</dbReference>
<protein>
    <submittedName>
        <fullName evidence="2">Patj homolog</fullName>
    </submittedName>
</protein>
<dbReference type="EMBL" id="BPLQ01004231">
    <property type="protein sequence ID" value="GIY06570.1"/>
    <property type="molecule type" value="Genomic_DNA"/>
</dbReference>
<dbReference type="Proteomes" id="UP001054837">
    <property type="component" value="Unassembled WGS sequence"/>
</dbReference>
<dbReference type="CDD" id="cd06667">
    <property type="entry name" value="PDZ2_MUPP1-like"/>
    <property type="match status" value="1"/>
</dbReference>
<comment type="caution">
    <text evidence="2">The sequence shown here is derived from an EMBL/GenBank/DDBJ whole genome shotgun (WGS) entry which is preliminary data.</text>
</comment>
<evidence type="ECO:0000313" key="3">
    <source>
        <dbReference type="Proteomes" id="UP001054837"/>
    </source>
</evidence>
<reference evidence="2 3" key="1">
    <citation type="submission" date="2021-06" db="EMBL/GenBank/DDBJ databases">
        <title>Caerostris darwini draft genome.</title>
        <authorList>
            <person name="Kono N."/>
            <person name="Arakawa K."/>
        </authorList>
    </citation>
    <scope>NUCLEOTIDE SEQUENCE [LARGE SCALE GENOMIC DNA]</scope>
</reference>
<dbReference type="Gene3D" id="2.30.42.10">
    <property type="match status" value="1"/>
</dbReference>
<keyword evidence="3" id="KW-1185">Reference proteome</keyword>
<sequence>MAPRGFEPEAWDTKGHSARNLATRPHVNRGVPKGAECEVTATLPSNTISFRRRRNNRPLSESRRTFCDGIEDPGVPFPLNTEWAQVESIDLLNDGSGLGFGIIGGRSTGVVVKTILPGGVADRDGRLQSGDHILQIGEVNLRGMGSEQVAMVLRQSGSHVRLVVARPVDSSSSAPAPAGRAALVPTRILADPEEVERHLAMFEHAAAEPDPYKGPAAHDDTTFVYRREIDPQVSPPSPYLLPFSLQGGR</sequence>
<dbReference type="PANTHER" id="PTHR19964:SF92">
    <property type="entry name" value="PATJ HOMOLOG"/>
    <property type="match status" value="1"/>
</dbReference>
<dbReference type="FunFam" id="2.30.42.10:FF:000125">
    <property type="entry name" value="PATJ, crumbs cell polarity complex component"/>
    <property type="match status" value="1"/>
</dbReference>
<dbReference type="SUPFAM" id="SSF50156">
    <property type="entry name" value="PDZ domain-like"/>
    <property type="match status" value="1"/>
</dbReference>
<proteinExistence type="predicted"/>
<dbReference type="InterPro" id="IPR001478">
    <property type="entry name" value="PDZ"/>
</dbReference>
<dbReference type="InterPro" id="IPR051342">
    <property type="entry name" value="PDZ_scaffold"/>
</dbReference>